<evidence type="ECO:0000259" key="7">
    <source>
        <dbReference type="SMART" id="SM00156"/>
    </source>
</evidence>
<evidence type="ECO:0000313" key="9">
    <source>
        <dbReference type="Proteomes" id="UP000005237"/>
    </source>
</evidence>
<dbReference type="InterPro" id="IPR006186">
    <property type="entry name" value="Ser/Thr-sp_prot-phosphatase"/>
</dbReference>
<dbReference type="SUPFAM" id="SSF53474">
    <property type="entry name" value="alpha/beta-Hydrolases"/>
    <property type="match status" value="1"/>
</dbReference>
<feature type="compositionally biased region" description="Polar residues" evidence="6">
    <location>
        <begin position="1"/>
        <end position="13"/>
    </location>
</feature>
<dbReference type="InterPro" id="IPR004843">
    <property type="entry name" value="Calcineurin-like_PHP"/>
</dbReference>
<feature type="domain" description="Serine/threonine specific protein phosphatases" evidence="7">
    <location>
        <begin position="46"/>
        <end position="256"/>
    </location>
</feature>
<dbReference type="EnsemblMetazoa" id="CJA02534.1">
    <property type="protein sequence ID" value="CJA02534.1"/>
    <property type="gene ID" value="WBGene00121738"/>
</dbReference>
<dbReference type="GO" id="GO:0046872">
    <property type="term" value="F:metal ion binding"/>
    <property type="evidence" value="ECO:0007669"/>
    <property type="project" value="UniProtKB-KW"/>
</dbReference>
<proteinExistence type="predicted"/>
<keyword evidence="9" id="KW-1185">Reference proteome</keyword>
<dbReference type="Gene3D" id="3.60.21.10">
    <property type="match status" value="1"/>
</dbReference>
<dbReference type="PANTHER" id="PTHR45619">
    <property type="entry name" value="SERINE/THREONINE-PROTEIN PHOSPHATASE PP2A-RELATED"/>
    <property type="match status" value="1"/>
</dbReference>
<feature type="region of interest" description="Disordered" evidence="6">
    <location>
        <begin position="1"/>
        <end position="29"/>
    </location>
</feature>
<dbReference type="SMART" id="SM00156">
    <property type="entry name" value="PP2Ac"/>
    <property type="match status" value="1"/>
</dbReference>
<keyword evidence="4" id="KW-0378">Hydrolase</keyword>
<organism evidence="8 9">
    <name type="scientific">Caenorhabditis japonica</name>
    <dbReference type="NCBI Taxonomy" id="281687"/>
    <lineage>
        <taxon>Eukaryota</taxon>
        <taxon>Metazoa</taxon>
        <taxon>Ecdysozoa</taxon>
        <taxon>Nematoda</taxon>
        <taxon>Chromadorea</taxon>
        <taxon>Rhabditida</taxon>
        <taxon>Rhabditina</taxon>
        <taxon>Rhabditomorpha</taxon>
        <taxon>Rhabditoidea</taxon>
        <taxon>Rhabditidae</taxon>
        <taxon>Peloderinae</taxon>
        <taxon>Caenorhabditis</taxon>
    </lineage>
</organism>
<dbReference type="Proteomes" id="UP000005237">
    <property type="component" value="Unassembled WGS sequence"/>
</dbReference>
<dbReference type="InterPro" id="IPR029052">
    <property type="entry name" value="Metallo-depent_PP-like"/>
</dbReference>
<keyword evidence="5" id="KW-0464">Manganese</keyword>
<accession>A0A8R1DH03</accession>
<name>A0A8R1DH03_CAEJA</name>
<dbReference type="PRINTS" id="PR00114">
    <property type="entry name" value="STPHPHTASE"/>
</dbReference>
<sequence>MALASLTETQNESYAREESPTSGSSDQLTTHDLDRHIEKLMRCELIAEQDVKTLCAKAREILAEEGNVQVIDSPVTICGDIHGQFYDLMELFKVGGPVPNTNYLFLGDFVDRGFYSVEYSSTVAEHCSTAWEHFVKNTSAETIYIVAHSRGGYDTLSLLRKFGTDERIKVVCLTDSGSFDIPSLDRTEPLFAVNFIASGKGADYQLKEFRRGRMQEFYAGTKIHEWSSHFAFAAIFHILENNINLENYDEILNRAKVLVTKTEEDEDESAPKKSRKNS</sequence>
<reference evidence="8" key="2">
    <citation type="submission" date="2022-06" db="UniProtKB">
        <authorList>
            <consortium name="EnsemblMetazoa"/>
        </authorList>
    </citation>
    <scope>IDENTIFICATION</scope>
    <source>
        <strain evidence="8">DF5081</strain>
    </source>
</reference>
<evidence type="ECO:0000256" key="5">
    <source>
        <dbReference type="ARBA" id="ARBA00023211"/>
    </source>
</evidence>
<dbReference type="InterPro" id="IPR029058">
    <property type="entry name" value="AB_hydrolase_fold"/>
</dbReference>
<dbReference type="InterPro" id="IPR047129">
    <property type="entry name" value="PPA2-like"/>
</dbReference>
<evidence type="ECO:0000256" key="6">
    <source>
        <dbReference type="SAM" id="MobiDB-lite"/>
    </source>
</evidence>
<evidence type="ECO:0000256" key="2">
    <source>
        <dbReference type="ARBA" id="ARBA00013081"/>
    </source>
</evidence>
<protein>
    <recommendedName>
        <fullName evidence="2">protein-serine/threonine phosphatase</fullName>
        <ecNumber evidence="2">3.1.3.16</ecNumber>
    </recommendedName>
</protein>
<evidence type="ECO:0000256" key="4">
    <source>
        <dbReference type="ARBA" id="ARBA00022801"/>
    </source>
</evidence>
<dbReference type="AlphaFoldDB" id="A0A8R1DH03"/>
<dbReference type="Pfam" id="PF00149">
    <property type="entry name" value="Metallophos"/>
    <property type="match status" value="1"/>
</dbReference>
<evidence type="ECO:0000256" key="3">
    <source>
        <dbReference type="ARBA" id="ARBA00022723"/>
    </source>
</evidence>
<evidence type="ECO:0000313" key="8">
    <source>
        <dbReference type="EnsemblMetazoa" id="CJA02534.1"/>
    </source>
</evidence>
<comment type="cofactor">
    <cofactor evidence="1">
        <name>Mn(2+)</name>
        <dbReference type="ChEBI" id="CHEBI:29035"/>
    </cofactor>
</comment>
<reference evidence="9" key="1">
    <citation type="submission" date="2010-08" db="EMBL/GenBank/DDBJ databases">
        <authorList>
            <consortium name="Caenorhabditis japonica Sequencing Consortium"/>
            <person name="Wilson R.K."/>
        </authorList>
    </citation>
    <scope>NUCLEOTIDE SEQUENCE [LARGE SCALE GENOMIC DNA]</scope>
    <source>
        <strain evidence="9">DF5081</strain>
    </source>
</reference>
<dbReference type="EC" id="3.1.3.16" evidence="2"/>
<dbReference type="GO" id="GO:0004722">
    <property type="term" value="F:protein serine/threonine phosphatase activity"/>
    <property type="evidence" value="ECO:0007669"/>
    <property type="project" value="UniProtKB-EC"/>
</dbReference>
<keyword evidence="3" id="KW-0479">Metal-binding</keyword>
<dbReference type="SUPFAM" id="SSF56300">
    <property type="entry name" value="Metallo-dependent phosphatases"/>
    <property type="match status" value="1"/>
</dbReference>
<evidence type="ECO:0000256" key="1">
    <source>
        <dbReference type="ARBA" id="ARBA00001936"/>
    </source>
</evidence>